<evidence type="ECO:0000256" key="3">
    <source>
        <dbReference type="ARBA" id="ARBA00022801"/>
    </source>
</evidence>
<gene>
    <name evidence="5" type="ORF">HZI73_04845</name>
</gene>
<evidence type="ECO:0000313" key="6">
    <source>
        <dbReference type="Proteomes" id="UP000683246"/>
    </source>
</evidence>
<dbReference type="InterPro" id="IPR051400">
    <property type="entry name" value="HAD-like_hydrolase"/>
</dbReference>
<dbReference type="GO" id="GO:0044281">
    <property type="term" value="P:small molecule metabolic process"/>
    <property type="evidence" value="ECO:0007669"/>
    <property type="project" value="UniProtKB-ARBA"/>
</dbReference>
<evidence type="ECO:0000256" key="2">
    <source>
        <dbReference type="ARBA" id="ARBA00022723"/>
    </source>
</evidence>
<dbReference type="PANTHER" id="PTHR46470">
    <property type="entry name" value="N-ACYLNEURAMINATE-9-PHOSPHATASE"/>
    <property type="match status" value="1"/>
</dbReference>
<proteinExistence type="predicted"/>
<dbReference type="EMBL" id="CP058649">
    <property type="protein sequence ID" value="QUI21661.1"/>
    <property type="molecule type" value="Genomic_DNA"/>
</dbReference>
<dbReference type="Pfam" id="PF00702">
    <property type="entry name" value="Hydrolase"/>
    <property type="match status" value="1"/>
</dbReference>
<keyword evidence="4" id="KW-0460">Magnesium</keyword>
<dbReference type="SUPFAM" id="SSF56784">
    <property type="entry name" value="HAD-like"/>
    <property type="match status" value="1"/>
</dbReference>
<comment type="cofactor">
    <cofactor evidence="1">
        <name>Mg(2+)</name>
        <dbReference type="ChEBI" id="CHEBI:18420"/>
    </cofactor>
</comment>
<organism evidence="5 6">
    <name type="scientific">Vallitalea pronyensis</name>
    <dbReference type="NCBI Taxonomy" id="1348613"/>
    <lineage>
        <taxon>Bacteria</taxon>
        <taxon>Bacillati</taxon>
        <taxon>Bacillota</taxon>
        <taxon>Clostridia</taxon>
        <taxon>Lachnospirales</taxon>
        <taxon>Vallitaleaceae</taxon>
        <taxon>Vallitalea</taxon>
    </lineage>
</organism>
<dbReference type="SFLD" id="SFLDS00003">
    <property type="entry name" value="Haloacid_Dehalogenase"/>
    <property type="match status" value="1"/>
</dbReference>
<dbReference type="InterPro" id="IPR023214">
    <property type="entry name" value="HAD_sf"/>
</dbReference>
<protein>
    <submittedName>
        <fullName evidence="5">HAD family hydrolase</fullName>
    </submittedName>
</protein>
<sequence length="231" mass="26426">MIKAVGFDLGDTLIGYKDVPSNWQGLYSEALLKVADACHIQLDSDDLKIAKEILCTYNTRINPRDAEVKADQIFTEILNAWDLEYSHYLDVTLEAFFTFFQRKSYLYQDTIDIMRYLKSKGIKIGILTDVPYGMGKGFVDKDISPFKELIDCLLTSVEVGYRKPNPIGYERLAQGLDTLPKHMIYVGNEEKDIIGGKIAGMRTVFVDRCSKDVTFEEDYRCHCLSQLREIC</sequence>
<dbReference type="Gene3D" id="3.40.50.1000">
    <property type="entry name" value="HAD superfamily/HAD-like"/>
    <property type="match status" value="1"/>
</dbReference>
<dbReference type="InterPro" id="IPR006439">
    <property type="entry name" value="HAD-SF_hydro_IA"/>
</dbReference>
<reference evidence="5" key="1">
    <citation type="submission" date="2020-07" db="EMBL/GenBank/DDBJ databases">
        <title>Vallitalea pronyensis genome.</title>
        <authorList>
            <person name="Postec A."/>
        </authorList>
    </citation>
    <scope>NUCLEOTIDE SEQUENCE</scope>
    <source>
        <strain evidence="5">FatNI3</strain>
    </source>
</reference>
<evidence type="ECO:0000256" key="1">
    <source>
        <dbReference type="ARBA" id="ARBA00001946"/>
    </source>
</evidence>
<dbReference type="Proteomes" id="UP000683246">
    <property type="component" value="Chromosome"/>
</dbReference>
<name>A0A8J8MHQ8_9FIRM</name>
<dbReference type="Gene3D" id="1.10.150.240">
    <property type="entry name" value="Putative phosphatase, domain 2"/>
    <property type="match status" value="1"/>
</dbReference>
<evidence type="ECO:0000256" key="4">
    <source>
        <dbReference type="ARBA" id="ARBA00022842"/>
    </source>
</evidence>
<keyword evidence="2" id="KW-0479">Metal-binding</keyword>
<dbReference type="GO" id="GO:0046872">
    <property type="term" value="F:metal ion binding"/>
    <property type="evidence" value="ECO:0007669"/>
    <property type="project" value="UniProtKB-KW"/>
</dbReference>
<dbReference type="SFLD" id="SFLDG01129">
    <property type="entry name" value="C1.5:_HAD__Beta-PGM__Phosphata"/>
    <property type="match status" value="1"/>
</dbReference>
<dbReference type="InterPro" id="IPR036412">
    <property type="entry name" value="HAD-like_sf"/>
</dbReference>
<keyword evidence="6" id="KW-1185">Reference proteome</keyword>
<dbReference type="RefSeq" id="WP_212697131.1">
    <property type="nucleotide sequence ID" value="NZ_CP058649.1"/>
</dbReference>
<dbReference type="GO" id="GO:0016791">
    <property type="term" value="F:phosphatase activity"/>
    <property type="evidence" value="ECO:0007669"/>
    <property type="project" value="TreeGrafter"/>
</dbReference>
<dbReference type="KEGG" id="vpy:HZI73_04845"/>
<accession>A0A8J8MHQ8</accession>
<dbReference type="InterPro" id="IPR023198">
    <property type="entry name" value="PGP-like_dom2"/>
</dbReference>
<dbReference type="AlphaFoldDB" id="A0A8J8MHQ8"/>
<dbReference type="PANTHER" id="PTHR46470:SF2">
    <property type="entry name" value="GLYCERALDEHYDE 3-PHOSPHATE PHOSPHATASE"/>
    <property type="match status" value="1"/>
</dbReference>
<dbReference type="NCBIfam" id="TIGR01549">
    <property type="entry name" value="HAD-SF-IA-v1"/>
    <property type="match status" value="1"/>
</dbReference>
<keyword evidence="3 5" id="KW-0378">Hydrolase</keyword>
<evidence type="ECO:0000313" key="5">
    <source>
        <dbReference type="EMBL" id="QUI21661.1"/>
    </source>
</evidence>